<keyword evidence="1" id="KW-1133">Transmembrane helix</keyword>
<sequence length="106" mass="10886">MTATLPMTAILLLAAGTYAFRLAGPLLHERLGPADRLTRPLAAATTVLLLALVATSALTENQDFAGWSRPAGVLAAAALALRRAPFPVVVLTAAATTALLRLCGIP</sequence>
<protein>
    <submittedName>
        <fullName evidence="2">AzlD domain-containing protein</fullName>
    </submittedName>
</protein>
<dbReference type="Proteomes" id="UP001501842">
    <property type="component" value="Unassembled WGS sequence"/>
</dbReference>
<dbReference type="Pfam" id="PF05437">
    <property type="entry name" value="AzlD"/>
    <property type="match status" value="1"/>
</dbReference>
<keyword evidence="1" id="KW-0812">Transmembrane</keyword>
<accession>A0ABP6H231</accession>
<organism evidence="2 3">
    <name type="scientific">Actinocorallia aurantiaca</name>
    <dbReference type="NCBI Taxonomy" id="46204"/>
    <lineage>
        <taxon>Bacteria</taxon>
        <taxon>Bacillati</taxon>
        <taxon>Actinomycetota</taxon>
        <taxon>Actinomycetes</taxon>
        <taxon>Streptosporangiales</taxon>
        <taxon>Thermomonosporaceae</taxon>
        <taxon>Actinocorallia</taxon>
    </lineage>
</organism>
<evidence type="ECO:0000313" key="2">
    <source>
        <dbReference type="EMBL" id="GAA2735505.1"/>
    </source>
</evidence>
<comment type="caution">
    <text evidence="2">The sequence shown here is derived from an EMBL/GenBank/DDBJ whole genome shotgun (WGS) entry which is preliminary data.</text>
</comment>
<evidence type="ECO:0000313" key="3">
    <source>
        <dbReference type="Proteomes" id="UP001501842"/>
    </source>
</evidence>
<name>A0ABP6H231_9ACTN</name>
<keyword evidence="1" id="KW-0472">Membrane</keyword>
<dbReference type="RefSeq" id="WP_344455450.1">
    <property type="nucleotide sequence ID" value="NZ_BAAATZ010000029.1"/>
</dbReference>
<keyword evidence="3" id="KW-1185">Reference proteome</keyword>
<dbReference type="InterPro" id="IPR008407">
    <property type="entry name" value="Brnchd-chn_aa_trnsp_AzlD"/>
</dbReference>
<proteinExistence type="predicted"/>
<evidence type="ECO:0000256" key="1">
    <source>
        <dbReference type="SAM" id="Phobius"/>
    </source>
</evidence>
<dbReference type="EMBL" id="BAAATZ010000029">
    <property type="protein sequence ID" value="GAA2735505.1"/>
    <property type="molecule type" value="Genomic_DNA"/>
</dbReference>
<feature type="transmembrane region" description="Helical" evidence="1">
    <location>
        <begin position="43"/>
        <end position="59"/>
    </location>
</feature>
<reference evidence="3" key="1">
    <citation type="journal article" date="2019" name="Int. J. Syst. Evol. Microbiol.">
        <title>The Global Catalogue of Microorganisms (GCM) 10K type strain sequencing project: providing services to taxonomists for standard genome sequencing and annotation.</title>
        <authorList>
            <consortium name="The Broad Institute Genomics Platform"/>
            <consortium name="The Broad Institute Genome Sequencing Center for Infectious Disease"/>
            <person name="Wu L."/>
            <person name="Ma J."/>
        </authorList>
    </citation>
    <scope>NUCLEOTIDE SEQUENCE [LARGE SCALE GENOMIC DNA]</scope>
    <source>
        <strain evidence="3">JCM 8201</strain>
    </source>
</reference>
<gene>
    <name evidence="2" type="ORF">GCM10010439_60470</name>
</gene>